<proteinExistence type="predicted"/>
<reference evidence="8" key="1">
    <citation type="submission" date="2017-02" db="EMBL/GenBank/DDBJ databases">
        <authorList>
            <person name="Varghese N."/>
            <person name="Submissions S."/>
        </authorList>
    </citation>
    <scope>NUCLEOTIDE SEQUENCE [LARGE SCALE GENOMIC DNA]</scope>
    <source>
        <strain evidence="8">USBA 833</strain>
    </source>
</reference>
<accession>A0A1T4XT69</accession>
<name>A0A1T4XT69_9CLOT</name>
<feature type="domain" description="PNPLA" evidence="6">
    <location>
        <begin position="9"/>
        <end position="167"/>
    </location>
</feature>
<dbReference type="Pfam" id="PF01734">
    <property type="entry name" value="Patatin"/>
    <property type="match status" value="1"/>
</dbReference>
<dbReference type="RefSeq" id="WP_078696788.1">
    <property type="nucleotide sequence ID" value="NZ_FUYH01000012.1"/>
</dbReference>
<dbReference type="PANTHER" id="PTHR14226">
    <property type="entry name" value="NEUROPATHY TARGET ESTERASE/SWISS CHEESE D.MELANOGASTER"/>
    <property type="match status" value="1"/>
</dbReference>
<feature type="coiled-coil region" evidence="5">
    <location>
        <begin position="245"/>
        <end position="272"/>
    </location>
</feature>
<evidence type="ECO:0000313" key="7">
    <source>
        <dbReference type="EMBL" id="SKA92295.1"/>
    </source>
</evidence>
<dbReference type="OrthoDB" id="9770965at2"/>
<feature type="active site" description="Nucleophile" evidence="4">
    <location>
        <position position="42"/>
    </location>
</feature>
<keyword evidence="1 4" id="KW-0378">Hydrolase</keyword>
<dbReference type="PROSITE" id="PS51635">
    <property type="entry name" value="PNPLA"/>
    <property type="match status" value="1"/>
</dbReference>
<keyword evidence="5" id="KW-0175">Coiled coil</keyword>
<gene>
    <name evidence="7" type="ORF">SAMN05443428_11237</name>
</gene>
<dbReference type="SUPFAM" id="SSF52151">
    <property type="entry name" value="FabD/lysophospholipase-like"/>
    <property type="match status" value="1"/>
</dbReference>
<evidence type="ECO:0000256" key="4">
    <source>
        <dbReference type="PROSITE-ProRule" id="PRU01161"/>
    </source>
</evidence>
<comment type="caution">
    <text evidence="4">Lacks conserved residue(s) required for the propagation of feature annotation.</text>
</comment>
<dbReference type="InterPro" id="IPR016035">
    <property type="entry name" value="Acyl_Trfase/lysoPLipase"/>
</dbReference>
<dbReference type="Gene3D" id="3.40.1090.10">
    <property type="entry name" value="Cytosolic phospholipase A2 catalytic domain"/>
    <property type="match status" value="2"/>
</dbReference>
<keyword evidence="3 4" id="KW-0443">Lipid metabolism</keyword>
<feature type="short sequence motif" description="DGA/G" evidence="4">
    <location>
        <begin position="154"/>
        <end position="156"/>
    </location>
</feature>
<dbReference type="Proteomes" id="UP000190105">
    <property type="component" value="Unassembled WGS sequence"/>
</dbReference>
<evidence type="ECO:0000259" key="6">
    <source>
        <dbReference type="PROSITE" id="PS51635"/>
    </source>
</evidence>
<dbReference type="PANTHER" id="PTHR14226:SF76">
    <property type="entry name" value="NTE FAMILY PROTEIN RSSA"/>
    <property type="match status" value="1"/>
</dbReference>
<feature type="active site" description="Proton acceptor" evidence="4">
    <location>
        <position position="154"/>
    </location>
</feature>
<dbReference type="CDD" id="cd07205">
    <property type="entry name" value="Pat_PNPLA6_PNPLA7_NTE1_like"/>
    <property type="match status" value="1"/>
</dbReference>
<keyword evidence="2 4" id="KW-0442">Lipid degradation</keyword>
<evidence type="ECO:0000256" key="3">
    <source>
        <dbReference type="ARBA" id="ARBA00023098"/>
    </source>
</evidence>
<dbReference type="GO" id="GO:0016042">
    <property type="term" value="P:lipid catabolic process"/>
    <property type="evidence" value="ECO:0007669"/>
    <property type="project" value="UniProtKB-UniRule"/>
</dbReference>
<evidence type="ECO:0000313" key="8">
    <source>
        <dbReference type="Proteomes" id="UP000190105"/>
    </source>
</evidence>
<dbReference type="STRING" id="1147123.SAMN05443428_11237"/>
<feature type="short sequence motif" description="GXSXG" evidence="4">
    <location>
        <begin position="40"/>
        <end position="44"/>
    </location>
</feature>
<organism evidence="7 8">
    <name type="scientific">Caloramator quimbayensis</name>
    <dbReference type="NCBI Taxonomy" id="1147123"/>
    <lineage>
        <taxon>Bacteria</taxon>
        <taxon>Bacillati</taxon>
        <taxon>Bacillota</taxon>
        <taxon>Clostridia</taxon>
        <taxon>Eubacteriales</taxon>
        <taxon>Clostridiaceae</taxon>
        <taxon>Caloramator</taxon>
    </lineage>
</organism>
<keyword evidence="8" id="KW-1185">Reference proteome</keyword>
<evidence type="ECO:0000256" key="2">
    <source>
        <dbReference type="ARBA" id="ARBA00022963"/>
    </source>
</evidence>
<dbReference type="AlphaFoldDB" id="A0A1T4XT69"/>
<evidence type="ECO:0000256" key="1">
    <source>
        <dbReference type="ARBA" id="ARBA00022801"/>
    </source>
</evidence>
<dbReference type="InterPro" id="IPR050301">
    <property type="entry name" value="NTE"/>
</dbReference>
<evidence type="ECO:0000256" key="5">
    <source>
        <dbReference type="SAM" id="Coils"/>
    </source>
</evidence>
<dbReference type="InterPro" id="IPR002641">
    <property type="entry name" value="PNPLA_dom"/>
</dbReference>
<sequence length="273" mass="30356">MKDRFKIGLALGSGAARGLAHIGVIETLLKYDIPIDMVSGSSAGALIGSLYCAGIDFKYVKALFKELPKKAYLDVVVPRNGFIKGDKIQSILKFITKDCDFKDLKTPLYVVATDLKNKNIVIFKDGKVHEAIRASISVPGVFVPYFKDDMILVDGGVIERVPAKILKCMGADLVIGVDVGFNLNSSNCKSIFNVLYESIDLMERELFLMKKQDADIMIRVDLNDIDPTRFDLVDLCTEKGEQATLEVLDVIREKINEKLKNTSNETKLLQEEL</sequence>
<dbReference type="GO" id="GO:0016787">
    <property type="term" value="F:hydrolase activity"/>
    <property type="evidence" value="ECO:0007669"/>
    <property type="project" value="UniProtKB-UniRule"/>
</dbReference>
<protein>
    <submittedName>
        <fullName evidence="7">NTE family protein</fullName>
    </submittedName>
</protein>
<dbReference type="EMBL" id="FUYH01000012">
    <property type="protein sequence ID" value="SKA92295.1"/>
    <property type="molecule type" value="Genomic_DNA"/>
</dbReference>